<organism evidence="1 2">
    <name type="scientific">Ficus carica</name>
    <name type="common">Common fig</name>
    <dbReference type="NCBI Taxonomy" id="3494"/>
    <lineage>
        <taxon>Eukaryota</taxon>
        <taxon>Viridiplantae</taxon>
        <taxon>Streptophyta</taxon>
        <taxon>Embryophyta</taxon>
        <taxon>Tracheophyta</taxon>
        <taxon>Spermatophyta</taxon>
        <taxon>Magnoliopsida</taxon>
        <taxon>eudicotyledons</taxon>
        <taxon>Gunneridae</taxon>
        <taxon>Pentapetalae</taxon>
        <taxon>rosids</taxon>
        <taxon>fabids</taxon>
        <taxon>Rosales</taxon>
        <taxon>Moraceae</taxon>
        <taxon>Ficeae</taxon>
        <taxon>Ficus</taxon>
    </lineage>
</organism>
<evidence type="ECO:0000313" key="1">
    <source>
        <dbReference type="EMBL" id="GMN36828.1"/>
    </source>
</evidence>
<keyword evidence="2" id="KW-1185">Reference proteome</keyword>
<gene>
    <name evidence="1" type="ORF">TIFTF001_006328</name>
</gene>
<dbReference type="AlphaFoldDB" id="A0AA87ZIL3"/>
<dbReference type="Proteomes" id="UP001187192">
    <property type="component" value="Unassembled WGS sequence"/>
</dbReference>
<comment type="caution">
    <text evidence="1">The sequence shown here is derived from an EMBL/GenBank/DDBJ whole genome shotgun (WGS) entry which is preliminary data.</text>
</comment>
<name>A0AA87ZIL3_FICCA</name>
<evidence type="ECO:0000313" key="2">
    <source>
        <dbReference type="Proteomes" id="UP001187192"/>
    </source>
</evidence>
<accession>A0AA87ZIL3</accession>
<reference evidence="1" key="1">
    <citation type="submission" date="2023-07" db="EMBL/GenBank/DDBJ databases">
        <title>draft genome sequence of fig (Ficus carica).</title>
        <authorList>
            <person name="Takahashi T."/>
            <person name="Nishimura K."/>
        </authorList>
    </citation>
    <scope>NUCLEOTIDE SEQUENCE</scope>
</reference>
<dbReference type="EMBL" id="BTGU01000006">
    <property type="protein sequence ID" value="GMN36828.1"/>
    <property type="molecule type" value="Genomic_DNA"/>
</dbReference>
<protein>
    <submittedName>
        <fullName evidence="1">Uncharacterized protein</fullName>
    </submittedName>
</protein>
<proteinExistence type="predicted"/>
<sequence length="83" mass="9142">MVRIPRWRVWIRGEQEATGFEFGLQGGRFEFVWVGAAATLGLSLVGRGLNDGKDEGGLWHPASDMFAFAWGGRERDGLSVFGV</sequence>